<proteinExistence type="predicted"/>
<sequence>MPELHPPSSPSSRPSLLLEEGGTTNRGRSDEVDARWAHARHVLPWGTYAIGIDR</sequence>
<reference evidence="2" key="1">
    <citation type="submission" date="2014-09" db="EMBL/GenBank/DDBJ databases">
        <authorList>
            <person name="Magalhaes I.L.F."/>
            <person name="Oliveira U."/>
            <person name="Santos F.R."/>
            <person name="Vidigal T.H.D.A."/>
            <person name="Brescovit A.D."/>
            <person name="Santos A.J."/>
        </authorList>
    </citation>
    <scope>NUCLEOTIDE SEQUENCE</scope>
    <source>
        <tissue evidence="2">Shoot tissue taken approximately 20 cm above the soil surface</tissue>
    </source>
</reference>
<dbReference type="AlphaFoldDB" id="A0A0A8YD30"/>
<evidence type="ECO:0000256" key="1">
    <source>
        <dbReference type="SAM" id="MobiDB-lite"/>
    </source>
</evidence>
<protein>
    <submittedName>
        <fullName evidence="2">Uncharacterized protein</fullName>
    </submittedName>
</protein>
<dbReference type="EMBL" id="GBRH01274186">
    <property type="protein sequence ID" value="JAD23709.1"/>
    <property type="molecule type" value="Transcribed_RNA"/>
</dbReference>
<feature type="region of interest" description="Disordered" evidence="1">
    <location>
        <begin position="1"/>
        <end position="31"/>
    </location>
</feature>
<evidence type="ECO:0000313" key="2">
    <source>
        <dbReference type="EMBL" id="JAD23709.1"/>
    </source>
</evidence>
<reference evidence="2" key="2">
    <citation type="journal article" date="2015" name="Data Brief">
        <title>Shoot transcriptome of the giant reed, Arundo donax.</title>
        <authorList>
            <person name="Barrero R.A."/>
            <person name="Guerrero F.D."/>
            <person name="Moolhuijzen P."/>
            <person name="Goolsby J.A."/>
            <person name="Tidwell J."/>
            <person name="Bellgard S.E."/>
            <person name="Bellgard M.I."/>
        </authorList>
    </citation>
    <scope>NUCLEOTIDE SEQUENCE</scope>
    <source>
        <tissue evidence="2">Shoot tissue taken approximately 20 cm above the soil surface</tissue>
    </source>
</reference>
<accession>A0A0A8YD30</accession>
<feature type="compositionally biased region" description="Low complexity" evidence="1">
    <location>
        <begin position="10"/>
        <end position="20"/>
    </location>
</feature>
<name>A0A0A8YD30_ARUDO</name>
<organism evidence="2">
    <name type="scientific">Arundo donax</name>
    <name type="common">Giant reed</name>
    <name type="synonym">Donax arundinaceus</name>
    <dbReference type="NCBI Taxonomy" id="35708"/>
    <lineage>
        <taxon>Eukaryota</taxon>
        <taxon>Viridiplantae</taxon>
        <taxon>Streptophyta</taxon>
        <taxon>Embryophyta</taxon>
        <taxon>Tracheophyta</taxon>
        <taxon>Spermatophyta</taxon>
        <taxon>Magnoliopsida</taxon>
        <taxon>Liliopsida</taxon>
        <taxon>Poales</taxon>
        <taxon>Poaceae</taxon>
        <taxon>PACMAD clade</taxon>
        <taxon>Arundinoideae</taxon>
        <taxon>Arundineae</taxon>
        <taxon>Arundo</taxon>
    </lineage>
</organism>